<evidence type="ECO:0000313" key="1">
    <source>
        <dbReference type="EMBL" id="GAA3512396.1"/>
    </source>
</evidence>
<comment type="caution">
    <text evidence="1">The sequence shown here is derived from an EMBL/GenBank/DDBJ whole genome shotgun (WGS) entry which is preliminary data.</text>
</comment>
<dbReference type="RefSeq" id="WP_344928393.1">
    <property type="nucleotide sequence ID" value="NZ_BAABCW010000011.1"/>
</dbReference>
<proteinExistence type="predicted"/>
<protein>
    <recommendedName>
        <fullName evidence="3">Gamma-glutamylcyclotransferase</fullName>
    </recommendedName>
</protein>
<evidence type="ECO:0008006" key="3">
    <source>
        <dbReference type="Google" id="ProtNLM"/>
    </source>
</evidence>
<keyword evidence="2" id="KW-1185">Reference proteome</keyword>
<name>A0ABP6UQ02_9FLAO</name>
<dbReference type="EMBL" id="BAABCW010000011">
    <property type="protein sequence ID" value="GAA3512396.1"/>
    <property type="molecule type" value="Genomic_DNA"/>
</dbReference>
<accession>A0ABP6UQ02</accession>
<gene>
    <name evidence="1" type="ORF">GCM10022393_27690</name>
</gene>
<sequence length="195" mass="23275">MPKPYTAPLLIDQQKTLSTGYLSKRNYFLPNYKVTGSTGWTSNKSKDLDITITTIMKKGNEVVILNYYDFNSEPVEQVIYLQSEPSNLGKGLVWFFICPFSGKRCRNLIFVYNRFMHRSNIPKAMYTVQSESKYWRKLFQLQPNIPKTQKILNEPNRKYYKKYYCGKITKRYKKYLVIIQKWNTNRDERIALMNR</sequence>
<reference evidence="2" key="1">
    <citation type="journal article" date="2019" name="Int. J. Syst. Evol. Microbiol.">
        <title>The Global Catalogue of Microorganisms (GCM) 10K type strain sequencing project: providing services to taxonomists for standard genome sequencing and annotation.</title>
        <authorList>
            <consortium name="The Broad Institute Genomics Platform"/>
            <consortium name="The Broad Institute Genome Sequencing Center for Infectious Disease"/>
            <person name="Wu L."/>
            <person name="Ma J."/>
        </authorList>
    </citation>
    <scope>NUCLEOTIDE SEQUENCE [LARGE SCALE GENOMIC DNA]</scope>
    <source>
        <strain evidence="2">JCM 17106</strain>
    </source>
</reference>
<organism evidence="1 2">
    <name type="scientific">Aquimarina addita</name>
    <dbReference type="NCBI Taxonomy" id="870485"/>
    <lineage>
        <taxon>Bacteria</taxon>
        <taxon>Pseudomonadati</taxon>
        <taxon>Bacteroidota</taxon>
        <taxon>Flavobacteriia</taxon>
        <taxon>Flavobacteriales</taxon>
        <taxon>Flavobacteriaceae</taxon>
        <taxon>Aquimarina</taxon>
    </lineage>
</organism>
<dbReference type="Proteomes" id="UP001500459">
    <property type="component" value="Unassembled WGS sequence"/>
</dbReference>
<evidence type="ECO:0000313" key="2">
    <source>
        <dbReference type="Proteomes" id="UP001500459"/>
    </source>
</evidence>